<keyword evidence="3 6" id="KW-0378">Hydrolase</keyword>
<dbReference type="InterPro" id="IPR030459">
    <property type="entry name" value="Glyco_hydro_31_CS"/>
</dbReference>
<dbReference type="OrthoDB" id="5839090at2759"/>
<sequence length="1021" mass="112530">MITASRFIASTRRFRGYKSLVRFAIGALSRPRNLFLLLFSMLAILFACLLHLRGSVLARQPRSDPSLLPPGFVVDVDETNATHSQNVSSCPGYTLSSVKETNTGLAAHLSLAGTACNAFGQDITDLTVQVTYESDSRLHVNIFDTAQSQFTIPSSVISLPPQTTASHKQSSDLVFNYDPSPFAFWITRRAEPDAQPLFDTRTTSLPPTPIPPVISGDSSTALDGFPLVFEDQYLQLTSALPLGTNIYGLGEVVASSGFRRDVGTNGGIGTIQTMWARDIQDPLDENVYGSHPIYLEHRYNETTKRSQSHGVFLFSSAGSDILLLTPPSSPVSLVQYRLISGTLDFYFFSGPSPQKVVEQYGALIGMPTWQPAWGFGFHLCRWGYHDVNETKEQVMKMREADIPLEVMWNDIDLYHAVRDFTSDPVTFPGEEMRSFIQELVGCDYLLPGRGGSDAIVDAAIAHQVNATDIYDPYIRGVELDTFIKNPDGSEYIGQVWPGYTNFPDWFADNALEYWTEGLRNWSQGGIEFSGIWLDMNEASSFCTGSCGTGANLSNTSTPFLLPGDPGNPITDYPEGYNATIWGPSGNITINGMLTFGNDSLKPKYALFERDDVEARDAPDVNLNTPPYAIHNGAGPLSVNTIATNATHAGGYKELDVHNMWGLMEEKTTHLALQALQPRQRPFMISRSTFPSSGRWTGHWLGDNWSKWQYMYLSIQGVLQFQLFQVPFVGADTCGFQDNTDEELCNRWMQLSAFVPFYRNHNQRGALSQEPYRWDSVAAASRTAIGVRYSLLPYWYTLFANASTHGTPPVRALFFEFPDEPELFAVDRQFLIGRDILVTPVLTPNVSTVDGIFPGRGKTIWRDWYTHDVVDAVVGANTTLAAPLGHINVHVRDGAAILLHAEPAYTVTETRAGPYALLVAQAADGHAFGTAYIDDGETLPPTPNATLTFTATRGQIAITSRGAYDVKQKLNAVTVLGVSSKPVEVWAVGKKVDSWDYVAEQEKLAVNGLGLDLNVAATISWK</sequence>
<feature type="domain" description="Glycosyl hydrolase family 31 C-terminal" evidence="8">
    <location>
        <begin position="805"/>
        <end position="896"/>
    </location>
</feature>
<dbReference type="EMBL" id="LUGG01000011">
    <property type="protein sequence ID" value="OBZ71666.1"/>
    <property type="molecule type" value="Genomic_DNA"/>
</dbReference>
<keyword evidence="10" id="KW-1185">Reference proteome</keyword>
<evidence type="ECO:0000259" key="8">
    <source>
        <dbReference type="Pfam" id="PF21365"/>
    </source>
</evidence>
<dbReference type="PANTHER" id="PTHR22762">
    <property type="entry name" value="ALPHA-GLUCOSIDASE"/>
    <property type="match status" value="1"/>
</dbReference>
<dbReference type="Gene3D" id="3.20.20.80">
    <property type="entry name" value="Glycosidases"/>
    <property type="match status" value="2"/>
</dbReference>
<dbReference type="Proteomes" id="UP000092993">
    <property type="component" value="Unassembled WGS sequence"/>
</dbReference>
<dbReference type="InterPro" id="IPR030458">
    <property type="entry name" value="Glyco_hydro_31_AS"/>
</dbReference>
<comment type="caution">
    <text evidence="9">The sequence shown here is derived from an EMBL/GenBank/DDBJ whole genome shotgun (WGS) entry which is preliminary data.</text>
</comment>
<protein>
    <submittedName>
        <fullName evidence="9">Alpha-glucosidase</fullName>
    </submittedName>
</protein>
<dbReference type="AlphaFoldDB" id="A0A1C7M5I3"/>
<dbReference type="Gene3D" id="2.60.40.1760">
    <property type="entry name" value="glycosyl hydrolase (family 31)"/>
    <property type="match status" value="1"/>
</dbReference>
<dbReference type="PROSITE" id="PS00707">
    <property type="entry name" value="GLYCOSYL_HYDROL_F31_2"/>
    <property type="match status" value="1"/>
</dbReference>
<dbReference type="GO" id="GO:0004553">
    <property type="term" value="F:hydrolase activity, hydrolyzing O-glycosyl compounds"/>
    <property type="evidence" value="ECO:0007669"/>
    <property type="project" value="InterPro"/>
</dbReference>
<organism evidence="9 10">
    <name type="scientific">Grifola frondosa</name>
    <name type="common">Maitake</name>
    <name type="synonym">Polyporus frondosus</name>
    <dbReference type="NCBI Taxonomy" id="5627"/>
    <lineage>
        <taxon>Eukaryota</taxon>
        <taxon>Fungi</taxon>
        <taxon>Dikarya</taxon>
        <taxon>Basidiomycota</taxon>
        <taxon>Agaricomycotina</taxon>
        <taxon>Agaricomycetes</taxon>
        <taxon>Polyporales</taxon>
        <taxon>Grifolaceae</taxon>
        <taxon>Grifola</taxon>
    </lineage>
</organism>
<keyword evidence="2" id="KW-0732">Signal</keyword>
<dbReference type="InterPro" id="IPR048395">
    <property type="entry name" value="Glyco_hydro_31_C"/>
</dbReference>
<dbReference type="SUPFAM" id="SSF51445">
    <property type="entry name" value="(Trans)glycosidases"/>
    <property type="match status" value="1"/>
</dbReference>
<proteinExistence type="inferred from homology"/>
<keyword evidence="5 6" id="KW-0326">Glycosidase</keyword>
<evidence type="ECO:0000313" key="9">
    <source>
        <dbReference type="EMBL" id="OBZ71666.1"/>
    </source>
</evidence>
<dbReference type="CDD" id="cd06602">
    <property type="entry name" value="GH31_MGAM_SI_GAA"/>
    <property type="match status" value="1"/>
</dbReference>
<dbReference type="OMA" id="WEFPNDE"/>
<keyword evidence="4" id="KW-0325">Glycoprotein</keyword>
<dbReference type="CDD" id="cd14752">
    <property type="entry name" value="GH31_N"/>
    <property type="match status" value="1"/>
</dbReference>
<dbReference type="PROSITE" id="PS00129">
    <property type="entry name" value="GLYCOSYL_HYDROL_F31_1"/>
    <property type="match status" value="1"/>
</dbReference>
<comment type="similarity">
    <text evidence="1 6">Belongs to the glycosyl hydrolase 31 family.</text>
</comment>
<dbReference type="InterPro" id="IPR013780">
    <property type="entry name" value="Glyco_hydro_b"/>
</dbReference>
<accession>A0A1C7M5I3</accession>
<evidence type="ECO:0000256" key="4">
    <source>
        <dbReference type="ARBA" id="ARBA00023180"/>
    </source>
</evidence>
<dbReference type="GO" id="GO:0030246">
    <property type="term" value="F:carbohydrate binding"/>
    <property type="evidence" value="ECO:0007669"/>
    <property type="project" value="InterPro"/>
</dbReference>
<dbReference type="InterPro" id="IPR011013">
    <property type="entry name" value="Gal_mutarotase_sf_dom"/>
</dbReference>
<evidence type="ECO:0000259" key="7">
    <source>
        <dbReference type="Pfam" id="PF01055"/>
    </source>
</evidence>
<reference evidence="9 10" key="1">
    <citation type="submission" date="2016-03" db="EMBL/GenBank/DDBJ databases">
        <title>Whole genome sequencing of Grifola frondosa 9006-11.</title>
        <authorList>
            <person name="Min B."/>
            <person name="Park H."/>
            <person name="Kim J.-G."/>
            <person name="Cho H."/>
            <person name="Oh Y.-L."/>
            <person name="Kong W.-S."/>
            <person name="Choi I.-G."/>
        </authorList>
    </citation>
    <scope>NUCLEOTIDE SEQUENCE [LARGE SCALE GENOMIC DNA]</scope>
    <source>
        <strain evidence="9 10">9006-11</strain>
    </source>
</reference>
<evidence type="ECO:0000256" key="5">
    <source>
        <dbReference type="ARBA" id="ARBA00023295"/>
    </source>
</evidence>
<dbReference type="SUPFAM" id="SSF74650">
    <property type="entry name" value="Galactose mutarotase-like"/>
    <property type="match status" value="1"/>
</dbReference>
<name>A0A1C7M5I3_GRIFR</name>
<evidence type="ECO:0000256" key="2">
    <source>
        <dbReference type="ARBA" id="ARBA00022729"/>
    </source>
</evidence>
<feature type="domain" description="Glycoside hydrolase family 31 TIM barrel" evidence="7">
    <location>
        <begin position="368"/>
        <end position="797"/>
    </location>
</feature>
<dbReference type="InterPro" id="IPR000322">
    <property type="entry name" value="Glyco_hydro_31_TIM"/>
</dbReference>
<dbReference type="STRING" id="5627.A0A1C7M5I3"/>
<dbReference type="Gene3D" id="2.60.40.1180">
    <property type="entry name" value="Golgi alpha-mannosidase II"/>
    <property type="match status" value="2"/>
</dbReference>
<dbReference type="GO" id="GO:0005975">
    <property type="term" value="P:carbohydrate metabolic process"/>
    <property type="evidence" value="ECO:0007669"/>
    <property type="project" value="InterPro"/>
</dbReference>
<dbReference type="PANTHER" id="PTHR22762:SF133">
    <property type="entry name" value="P-TYPE DOMAIN-CONTAINING PROTEIN"/>
    <property type="match status" value="1"/>
</dbReference>
<dbReference type="Pfam" id="PF01055">
    <property type="entry name" value="Glyco_hydro_31_2nd"/>
    <property type="match status" value="1"/>
</dbReference>
<evidence type="ECO:0000256" key="3">
    <source>
        <dbReference type="ARBA" id="ARBA00022801"/>
    </source>
</evidence>
<dbReference type="InterPro" id="IPR017853">
    <property type="entry name" value="GH"/>
</dbReference>
<dbReference type="Pfam" id="PF21365">
    <property type="entry name" value="Glyco_hydro_31_3rd"/>
    <property type="match status" value="1"/>
</dbReference>
<evidence type="ECO:0000256" key="6">
    <source>
        <dbReference type="RuleBase" id="RU361185"/>
    </source>
</evidence>
<evidence type="ECO:0000256" key="1">
    <source>
        <dbReference type="ARBA" id="ARBA00007806"/>
    </source>
</evidence>
<evidence type="ECO:0000313" key="10">
    <source>
        <dbReference type="Proteomes" id="UP000092993"/>
    </source>
</evidence>
<gene>
    <name evidence="9" type="primary">AGLU</name>
    <name evidence="9" type="ORF">A0H81_08456</name>
</gene>
<dbReference type="SUPFAM" id="SSF51011">
    <property type="entry name" value="Glycosyl hydrolase domain"/>
    <property type="match status" value="1"/>
</dbReference>